<evidence type="ECO:0000313" key="3">
    <source>
        <dbReference type="Proteomes" id="UP000016931"/>
    </source>
</evidence>
<dbReference type="Proteomes" id="UP000016931">
    <property type="component" value="Unassembled WGS sequence"/>
</dbReference>
<keyword evidence="3" id="KW-1185">Reference proteome</keyword>
<feature type="compositionally biased region" description="Low complexity" evidence="1">
    <location>
        <begin position="81"/>
        <end position="94"/>
    </location>
</feature>
<reference evidence="2 3" key="1">
    <citation type="journal article" date="2012" name="PLoS Pathog.">
        <title>Diverse lifestyles and strategies of plant pathogenesis encoded in the genomes of eighteen Dothideomycetes fungi.</title>
        <authorList>
            <person name="Ohm R.A."/>
            <person name="Feau N."/>
            <person name="Henrissat B."/>
            <person name="Schoch C.L."/>
            <person name="Horwitz B.A."/>
            <person name="Barry K.W."/>
            <person name="Condon B.J."/>
            <person name="Copeland A.C."/>
            <person name="Dhillon B."/>
            <person name="Glaser F."/>
            <person name="Hesse C.N."/>
            <person name="Kosti I."/>
            <person name="LaButti K."/>
            <person name="Lindquist E.A."/>
            <person name="Lucas S."/>
            <person name="Salamov A.A."/>
            <person name="Bradshaw R.E."/>
            <person name="Ciuffetti L."/>
            <person name="Hamelin R.C."/>
            <person name="Kema G.H.J."/>
            <person name="Lawrence C."/>
            <person name="Scott J.A."/>
            <person name="Spatafora J.W."/>
            <person name="Turgeon B.G."/>
            <person name="de Wit P.J.G.M."/>
            <person name="Zhong S."/>
            <person name="Goodwin S.B."/>
            <person name="Grigoriev I.V."/>
        </authorList>
    </citation>
    <scope>NUCLEOTIDE SEQUENCE [LARGE SCALE GENOMIC DNA]</scope>
    <source>
        <strain evidence="2 3">SO2202</strain>
    </source>
</reference>
<feature type="region of interest" description="Disordered" evidence="1">
    <location>
        <begin position="1"/>
        <end position="122"/>
    </location>
</feature>
<protein>
    <submittedName>
        <fullName evidence="2">Uncharacterized protein</fullName>
    </submittedName>
</protein>
<evidence type="ECO:0000313" key="2">
    <source>
        <dbReference type="EMBL" id="EMF10781.1"/>
    </source>
</evidence>
<dbReference type="RefSeq" id="XP_016758902.1">
    <property type="nucleotide sequence ID" value="XM_016901498.1"/>
</dbReference>
<feature type="compositionally biased region" description="Polar residues" evidence="1">
    <location>
        <begin position="50"/>
        <end position="69"/>
    </location>
</feature>
<proteinExistence type="predicted"/>
<dbReference type="OrthoDB" id="3650108at2759"/>
<accession>N1QEE6</accession>
<dbReference type="EMBL" id="KB456267">
    <property type="protein sequence ID" value="EMF10781.1"/>
    <property type="molecule type" value="Genomic_DNA"/>
</dbReference>
<dbReference type="GeneID" id="27898635"/>
<dbReference type="HOGENOM" id="CLU_680011_0_0_1"/>
<organism evidence="2 3">
    <name type="scientific">Sphaerulina musiva (strain SO2202)</name>
    <name type="common">Poplar stem canker fungus</name>
    <name type="synonym">Septoria musiva</name>
    <dbReference type="NCBI Taxonomy" id="692275"/>
    <lineage>
        <taxon>Eukaryota</taxon>
        <taxon>Fungi</taxon>
        <taxon>Dikarya</taxon>
        <taxon>Ascomycota</taxon>
        <taxon>Pezizomycotina</taxon>
        <taxon>Dothideomycetes</taxon>
        <taxon>Dothideomycetidae</taxon>
        <taxon>Mycosphaerellales</taxon>
        <taxon>Mycosphaerellaceae</taxon>
        <taxon>Sphaerulina</taxon>
    </lineage>
</organism>
<gene>
    <name evidence="2" type="ORF">SEPMUDRAFT_119307</name>
</gene>
<feature type="compositionally biased region" description="Basic residues" evidence="1">
    <location>
        <begin position="1"/>
        <end position="10"/>
    </location>
</feature>
<name>N1QEE6_SPHMS</name>
<feature type="compositionally biased region" description="Basic and acidic residues" evidence="1">
    <location>
        <begin position="11"/>
        <end position="23"/>
    </location>
</feature>
<sequence>MARRAKKRRVDAREAASVERNELDDNDGDDHGAPIASSPAVDTTDRSLEDVSSGTAGVSDHPFSSSSHLPGQDIKEVPNITSTIPSSQSSVSRTLHAPAPGPSVPLARSQQTTDGGLLRRRGYQPRLSTRTKHRHAAEFSERMGLHEVQAQPRYNLRPLWAKKMNVLEKLPSDIRIMIWEVAIVANGPLIVANDELGAPRLQTSDEETHRTALLRVSRQVRLESEKFFYAKNAFIFRFSGKLEQKHNDVYLVYQFIWKLLTPGLTVWRQNKNVFILIIVDVTLYNLSVVANREPFERISRRLALRLAWLKSILPDRRCLIEFQGNALLTGPLWQRTRGVKVDLYNPIASLRRACMEMEHLAVGVWPTGNAADWSPSFKAFADTFYLLRNVANCIEDGRSSSGLSF</sequence>
<evidence type="ECO:0000256" key="1">
    <source>
        <dbReference type="SAM" id="MobiDB-lite"/>
    </source>
</evidence>
<dbReference type="AlphaFoldDB" id="N1QEE6"/>